<dbReference type="AlphaFoldDB" id="A0A6A6TT08"/>
<sequence length="67" mass="7572">MFTYNRPYQNYIVVHKDPGSPRIGQPIQIGVRAGSPGGQLRTQLWLAGRGTPLPRQPGWQPADHWNH</sequence>
<name>A0A6A6TT08_9PEZI</name>
<organism evidence="1 2">
    <name type="scientific">Microthyrium microscopicum</name>
    <dbReference type="NCBI Taxonomy" id="703497"/>
    <lineage>
        <taxon>Eukaryota</taxon>
        <taxon>Fungi</taxon>
        <taxon>Dikarya</taxon>
        <taxon>Ascomycota</taxon>
        <taxon>Pezizomycotina</taxon>
        <taxon>Dothideomycetes</taxon>
        <taxon>Dothideomycetes incertae sedis</taxon>
        <taxon>Microthyriales</taxon>
        <taxon>Microthyriaceae</taxon>
        <taxon>Microthyrium</taxon>
    </lineage>
</organism>
<evidence type="ECO:0000313" key="1">
    <source>
        <dbReference type="EMBL" id="KAF2663195.1"/>
    </source>
</evidence>
<gene>
    <name evidence="1" type="ORF">BT63DRAFT_430626</name>
</gene>
<accession>A0A6A6TT08</accession>
<keyword evidence="2" id="KW-1185">Reference proteome</keyword>
<reference evidence="1" key="1">
    <citation type="journal article" date="2020" name="Stud. Mycol.">
        <title>101 Dothideomycetes genomes: a test case for predicting lifestyles and emergence of pathogens.</title>
        <authorList>
            <person name="Haridas S."/>
            <person name="Albert R."/>
            <person name="Binder M."/>
            <person name="Bloem J."/>
            <person name="Labutti K."/>
            <person name="Salamov A."/>
            <person name="Andreopoulos B."/>
            <person name="Baker S."/>
            <person name="Barry K."/>
            <person name="Bills G."/>
            <person name="Bluhm B."/>
            <person name="Cannon C."/>
            <person name="Castanera R."/>
            <person name="Culley D."/>
            <person name="Daum C."/>
            <person name="Ezra D."/>
            <person name="Gonzalez J."/>
            <person name="Henrissat B."/>
            <person name="Kuo A."/>
            <person name="Liang C."/>
            <person name="Lipzen A."/>
            <person name="Lutzoni F."/>
            <person name="Magnuson J."/>
            <person name="Mondo S."/>
            <person name="Nolan M."/>
            <person name="Ohm R."/>
            <person name="Pangilinan J."/>
            <person name="Park H.-J."/>
            <person name="Ramirez L."/>
            <person name="Alfaro M."/>
            <person name="Sun H."/>
            <person name="Tritt A."/>
            <person name="Yoshinaga Y."/>
            <person name="Zwiers L.-H."/>
            <person name="Turgeon B."/>
            <person name="Goodwin S."/>
            <person name="Spatafora J."/>
            <person name="Crous P."/>
            <person name="Grigoriev I."/>
        </authorList>
    </citation>
    <scope>NUCLEOTIDE SEQUENCE</scope>
    <source>
        <strain evidence="1">CBS 115976</strain>
    </source>
</reference>
<evidence type="ECO:0000313" key="2">
    <source>
        <dbReference type="Proteomes" id="UP000799302"/>
    </source>
</evidence>
<protein>
    <submittedName>
        <fullName evidence="1">Uncharacterized protein</fullName>
    </submittedName>
</protein>
<dbReference type="Proteomes" id="UP000799302">
    <property type="component" value="Unassembled WGS sequence"/>
</dbReference>
<proteinExistence type="predicted"/>
<dbReference type="EMBL" id="MU004247">
    <property type="protein sequence ID" value="KAF2663195.1"/>
    <property type="molecule type" value="Genomic_DNA"/>
</dbReference>